<dbReference type="Proteomes" id="UP000196317">
    <property type="component" value="Unassembled WGS sequence"/>
</dbReference>
<gene>
    <name evidence="1" type="ORF">B9N65_10615</name>
</gene>
<evidence type="ECO:0000313" key="1">
    <source>
        <dbReference type="EMBL" id="OUT06715.1"/>
    </source>
</evidence>
<comment type="caution">
    <text evidence="1">The sequence shown here is derived from an EMBL/GenBank/DDBJ whole genome shotgun (WGS) entry which is preliminary data.</text>
</comment>
<dbReference type="EMBL" id="NDYN01000016">
    <property type="protein sequence ID" value="OUT06715.1"/>
    <property type="molecule type" value="Genomic_DNA"/>
</dbReference>
<reference evidence="1 2" key="1">
    <citation type="submission" date="2017-04" db="EMBL/GenBank/DDBJ databases">
        <title>Complete genome of Campylobacter concisus ATCC 33237T and draft genomes for an additional eight well characterized C. concisus strains.</title>
        <authorList>
            <person name="Cornelius A.J."/>
            <person name="Miller W.G."/>
            <person name="Lastovica A.J."/>
            <person name="On S.L."/>
            <person name="French N.P."/>
            <person name="Vandenberg O."/>
            <person name="Biggs P.J."/>
        </authorList>
    </citation>
    <scope>NUCLEOTIDE SEQUENCE [LARGE SCALE GENOMIC DNA]</scope>
    <source>
        <strain evidence="1 2">CCUG 19995</strain>
    </source>
</reference>
<proteinExistence type="predicted"/>
<name>A0A1Y5MLY3_9BACT</name>
<protein>
    <submittedName>
        <fullName evidence="1">Uncharacterized protein</fullName>
    </submittedName>
</protein>
<dbReference type="RefSeq" id="WP_087583808.1">
    <property type="nucleotide sequence ID" value="NZ_NDYN01000016.1"/>
</dbReference>
<accession>A0A1Y5MLY3</accession>
<organism evidence="1 2">
    <name type="scientific">Campylobacter concisus</name>
    <dbReference type="NCBI Taxonomy" id="199"/>
    <lineage>
        <taxon>Bacteria</taxon>
        <taxon>Pseudomonadati</taxon>
        <taxon>Campylobacterota</taxon>
        <taxon>Epsilonproteobacteria</taxon>
        <taxon>Campylobacterales</taxon>
        <taxon>Campylobacteraceae</taxon>
        <taxon>Campylobacter</taxon>
    </lineage>
</organism>
<evidence type="ECO:0000313" key="2">
    <source>
        <dbReference type="Proteomes" id="UP000196317"/>
    </source>
</evidence>
<dbReference type="AlphaFoldDB" id="A0A1Y5MLY3"/>
<sequence>MLSNESLTLVKSVYAELTSGDFESFKELITDNKNQYFRDGANLCKALLIESERGSLELNYLKHEVKTDTQGFYAPCYIISNSGELFNLKQKAGYEPVISKIKDSLKADFCKAANLDEKLIGLLTNTKPVPRLEWVEVSKGYDLDDLPHSCQSGKGYRFRSLDSMAKLALLKIGSRIAARAIIWDSNVIFDETKGEYLNNRYADRLYYGDSSDRDEFIKALEAEGINLLWGVTNSRLKPETGDYSIQIDDTSAISWLDTFSLEKEGRLYSYDWVNGGYSDDTLNELASNEGFTRAFLSVDEEGGRDLEDVSNKVYSEYLGEYIDRENAVYSNSQGDWLIEDDAVWSSFQDDYIVSDYAYYSSIEDDYIDENTYEHSSQVADVVGQNGEWVRTDNKDYVPYKGDEYRRIALEDAVYIESMDEYVKADEAYYIDEIDENVRSDWDKDELKDYLANSLSSYSKQEIIELVEKYGF</sequence>